<sequence length="350" mass="37266">MLGTAAAGKGGIASVVSVLQREGFMARHGVRYLATHAAGSAWVKLTTALLACWRVLVLCLLTRPAIVHAHTASRASFLRKSLMLAIARATGCRTVLHLHGAEFKTYATEEAGPLLRWWVRHSLRRSSVVIALSEQWAEFLRAYAPGAHVVVVVNSVELKPLQEGRARHGRLLFLGRADQRKGMFDLLEALALLRPSQPALQLVIGGDGDLDAVARAVHRLGLDDCVTILGWIGPERKEQELAQASIFVLPSYDEGLPMAMLEAMAAGKAVVVTPVGGIPQAVRDGHNGVLVPVGDPAALARALGRLLDDERWRAGLAAQARATVAARFSTAVVLGQLDAVYAGLGLAPAP</sequence>
<dbReference type="PANTHER" id="PTHR12526">
    <property type="entry name" value="GLYCOSYLTRANSFERASE"/>
    <property type="match status" value="1"/>
</dbReference>
<evidence type="ECO:0000313" key="5">
    <source>
        <dbReference type="Proteomes" id="UP000566711"/>
    </source>
</evidence>
<reference evidence="4 5" key="1">
    <citation type="submission" date="2020-07" db="EMBL/GenBank/DDBJ databases">
        <title>Novel species isolated from subtropical streams in China.</title>
        <authorList>
            <person name="Lu H."/>
        </authorList>
    </citation>
    <scope>NUCLEOTIDE SEQUENCE [LARGE SCALE GENOMIC DNA]</scope>
    <source>
        <strain evidence="4 5">FT3S</strain>
    </source>
</reference>
<evidence type="ECO:0000256" key="2">
    <source>
        <dbReference type="ARBA" id="ARBA00022679"/>
    </source>
</evidence>
<feature type="domain" description="Glycosyltransferase subfamily 4-like N-terminal" evidence="3">
    <location>
        <begin position="26"/>
        <end position="153"/>
    </location>
</feature>
<proteinExistence type="predicted"/>
<dbReference type="SUPFAM" id="SSF53756">
    <property type="entry name" value="UDP-Glycosyltransferase/glycogen phosphorylase"/>
    <property type="match status" value="1"/>
</dbReference>
<name>A0A7W2I8P4_9BURK</name>
<organism evidence="4 5">
    <name type="scientific">Rugamonas fusca</name>
    <dbReference type="NCBI Taxonomy" id="2758568"/>
    <lineage>
        <taxon>Bacteria</taxon>
        <taxon>Pseudomonadati</taxon>
        <taxon>Pseudomonadota</taxon>
        <taxon>Betaproteobacteria</taxon>
        <taxon>Burkholderiales</taxon>
        <taxon>Oxalobacteraceae</taxon>
        <taxon>Telluria group</taxon>
        <taxon>Rugamonas</taxon>
    </lineage>
</organism>
<keyword evidence="5" id="KW-1185">Reference proteome</keyword>
<accession>A0A7W2I8P4</accession>
<dbReference type="Pfam" id="PF13579">
    <property type="entry name" value="Glyco_trans_4_4"/>
    <property type="match status" value="1"/>
</dbReference>
<dbReference type="EMBL" id="JACEZS010000019">
    <property type="protein sequence ID" value="MBA5607593.1"/>
    <property type="molecule type" value="Genomic_DNA"/>
</dbReference>
<evidence type="ECO:0000313" key="4">
    <source>
        <dbReference type="EMBL" id="MBA5607593.1"/>
    </source>
</evidence>
<keyword evidence="1" id="KW-0328">Glycosyltransferase</keyword>
<dbReference type="InterPro" id="IPR028098">
    <property type="entry name" value="Glyco_trans_4-like_N"/>
</dbReference>
<comment type="caution">
    <text evidence="4">The sequence shown here is derived from an EMBL/GenBank/DDBJ whole genome shotgun (WGS) entry which is preliminary data.</text>
</comment>
<dbReference type="PANTHER" id="PTHR12526:SF510">
    <property type="entry name" value="D-INOSITOL 3-PHOSPHATE GLYCOSYLTRANSFERASE"/>
    <property type="match status" value="1"/>
</dbReference>
<dbReference type="GO" id="GO:0016757">
    <property type="term" value="F:glycosyltransferase activity"/>
    <property type="evidence" value="ECO:0007669"/>
    <property type="project" value="UniProtKB-KW"/>
</dbReference>
<dbReference type="Pfam" id="PF13692">
    <property type="entry name" value="Glyco_trans_1_4"/>
    <property type="match status" value="1"/>
</dbReference>
<dbReference type="Gene3D" id="3.40.50.2000">
    <property type="entry name" value="Glycogen Phosphorylase B"/>
    <property type="match status" value="2"/>
</dbReference>
<dbReference type="AlphaFoldDB" id="A0A7W2I8P4"/>
<evidence type="ECO:0000256" key="1">
    <source>
        <dbReference type="ARBA" id="ARBA00022676"/>
    </source>
</evidence>
<dbReference type="Proteomes" id="UP000566711">
    <property type="component" value="Unassembled WGS sequence"/>
</dbReference>
<gene>
    <name evidence="4" type="ORF">H3H36_19745</name>
</gene>
<keyword evidence="2 4" id="KW-0808">Transferase</keyword>
<protein>
    <submittedName>
        <fullName evidence="4">Glycosyltransferase family 4 protein</fullName>
    </submittedName>
</protein>
<dbReference type="CDD" id="cd03801">
    <property type="entry name" value="GT4_PimA-like"/>
    <property type="match status" value="1"/>
</dbReference>
<evidence type="ECO:0000259" key="3">
    <source>
        <dbReference type="Pfam" id="PF13579"/>
    </source>
</evidence>